<dbReference type="SMART" id="SM00479">
    <property type="entry name" value="EXOIII"/>
    <property type="match status" value="1"/>
</dbReference>
<keyword evidence="2" id="KW-0378">Hydrolase</keyword>
<dbReference type="SUPFAM" id="SSF53098">
    <property type="entry name" value="Ribonuclease H-like"/>
    <property type="match status" value="1"/>
</dbReference>
<dbReference type="InterPro" id="IPR036397">
    <property type="entry name" value="RNaseH_sf"/>
</dbReference>
<organism evidence="5 6">
    <name type="scientific">Brevibacillus formosus</name>
    <dbReference type="NCBI Taxonomy" id="54913"/>
    <lineage>
        <taxon>Bacteria</taxon>
        <taxon>Bacillati</taxon>
        <taxon>Bacillota</taxon>
        <taxon>Bacilli</taxon>
        <taxon>Bacillales</taxon>
        <taxon>Paenibacillaceae</taxon>
        <taxon>Brevibacillus</taxon>
    </lineage>
</organism>
<sequence length="177" mass="20262">MNYIIFDLEATCWENDRTKQNEIIEIGAVKLNGNLAVIGEFQTFIKPKLNPILSDFCKKLTSISQKEVDQAPSFGEAISHFQNWIGSEYHLCSWGFYDKKQLKMDCELHHVPSSWIRHHISIKHQHGKMIGAERGVGMGKALQMLNIPLEGTHHRGIDDARNIAKIFVAIFDRLKFS</sequence>
<accession>A0A220MC01</accession>
<evidence type="ECO:0000313" key="5">
    <source>
        <dbReference type="EMBL" id="ASJ52496.1"/>
    </source>
</evidence>
<dbReference type="AlphaFoldDB" id="A0A220MC01"/>
<evidence type="ECO:0000256" key="2">
    <source>
        <dbReference type="ARBA" id="ARBA00022801"/>
    </source>
</evidence>
<dbReference type="InterPro" id="IPR051274">
    <property type="entry name" value="3-5_Exoribonuclease"/>
</dbReference>
<dbReference type="KEGG" id="bfm:BP422_02400"/>
<dbReference type="PANTHER" id="PTHR23044">
    <property type="entry name" value="3'-5' EXONUCLEASE ERI1-RELATED"/>
    <property type="match status" value="1"/>
</dbReference>
<dbReference type="InterPro" id="IPR013520">
    <property type="entry name" value="Ribonucl_H"/>
</dbReference>
<dbReference type="Gene3D" id="3.30.420.10">
    <property type="entry name" value="Ribonuclease H-like superfamily/Ribonuclease H"/>
    <property type="match status" value="1"/>
</dbReference>
<keyword evidence="1" id="KW-0540">Nuclease</keyword>
<dbReference type="CDD" id="cd06133">
    <property type="entry name" value="ERI-1_3'hExo_like"/>
    <property type="match status" value="1"/>
</dbReference>
<evidence type="ECO:0000313" key="6">
    <source>
        <dbReference type="Proteomes" id="UP000197781"/>
    </source>
</evidence>
<dbReference type="EMBL" id="CP018145">
    <property type="protein sequence ID" value="ASJ52496.1"/>
    <property type="molecule type" value="Genomic_DNA"/>
</dbReference>
<reference evidence="5 6" key="1">
    <citation type="submission" date="2016-11" db="EMBL/GenBank/DDBJ databases">
        <authorList>
            <person name="Jaros S."/>
            <person name="Januszkiewicz K."/>
            <person name="Wedrychowicz H."/>
        </authorList>
    </citation>
    <scope>NUCLEOTIDE SEQUENCE [LARGE SCALE GENOMIC DNA]</scope>
    <source>
        <strain evidence="5 6">NF2</strain>
    </source>
</reference>
<dbReference type="RefSeq" id="WP_088906395.1">
    <property type="nucleotide sequence ID" value="NZ_CP018145.1"/>
</dbReference>
<feature type="domain" description="Exonuclease" evidence="4">
    <location>
        <begin position="2"/>
        <end position="176"/>
    </location>
</feature>
<proteinExistence type="predicted"/>
<keyword evidence="3 5" id="KW-0269">Exonuclease</keyword>
<dbReference type="InterPro" id="IPR047201">
    <property type="entry name" value="ERI-1_3'hExo-like"/>
</dbReference>
<evidence type="ECO:0000256" key="3">
    <source>
        <dbReference type="ARBA" id="ARBA00022839"/>
    </source>
</evidence>
<dbReference type="InterPro" id="IPR012337">
    <property type="entry name" value="RNaseH-like_sf"/>
</dbReference>
<protein>
    <submittedName>
        <fullName evidence="5">3'-5' exonuclease</fullName>
    </submittedName>
</protein>
<name>A0A220MC01_9BACL</name>
<dbReference type="Pfam" id="PF00929">
    <property type="entry name" value="RNase_T"/>
    <property type="match status" value="1"/>
</dbReference>
<evidence type="ECO:0000256" key="1">
    <source>
        <dbReference type="ARBA" id="ARBA00022722"/>
    </source>
</evidence>
<dbReference type="GO" id="GO:0003676">
    <property type="term" value="F:nucleic acid binding"/>
    <property type="evidence" value="ECO:0007669"/>
    <property type="project" value="InterPro"/>
</dbReference>
<dbReference type="GO" id="GO:0000175">
    <property type="term" value="F:3'-5'-RNA exonuclease activity"/>
    <property type="evidence" value="ECO:0007669"/>
    <property type="project" value="InterPro"/>
</dbReference>
<evidence type="ECO:0000259" key="4">
    <source>
        <dbReference type="SMART" id="SM00479"/>
    </source>
</evidence>
<dbReference type="PANTHER" id="PTHR23044:SF61">
    <property type="entry name" value="3'-5' EXORIBONUCLEASE 1-RELATED"/>
    <property type="match status" value="1"/>
</dbReference>
<dbReference type="Proteomes" id="UP000197781">
    <property type="component" value="Chromosome"/>
</dbReference>
<gene>
    <name evidence="5" type="ORF">BP422_02400</name>
</gene>